<dbReference type="InParanoid" id="A0A0C3ACB3"/>
<dbReference type="GO" id="GO:0008757">
    <property type="term" value="F:S-adenosylmethionine-dependent methyltransferase activity"/>
    <property type="evidence" value="ECO:0007669"/>
    <property type="project" value="UniProtKB-ARBA"/>
</dbReference>
<name>A0A0C3ACB3_9AGAM</name>
<dbReference type="GO" id="GO:0005737">
    <property type="term" value="C:cytoplasm"/>
    <property type="evidence" value="ECO:0007669"/>
    <property type="project" value="TreeGrafter"/>
</dbReference>
<evidence type="ECO:0008006" key="3">
    <source>
        <dbReference type="Google" id="ProtNLM"/>
    </source>
</evidence>
<gene>
    <name evidence="1" type="ORF">SCLCIDRAFT_794709</name>
</gene>
<dbReference type="SUPFAM" id="SSF53335">
    <property type="entry name" value="S-adenosyl-L-methionine-dependent methyltransferases"/>
    <property type="match status" value="1"/>
</dbReference>
<accession>A0A0C3ACB3</accession>
<dbReference type="GO" id="GO:0005634">
    <property type="term" value="C:nucleus"/>
    <property type="evidence" value="ECO:0007669"/>
    <property type="project" value="TreeGrafter"/>
</dbReference>
<dbReference type="Proteomes" id="UP000053989">
    <property type="component" value="Unassembled WGS sequence"/>
</dbReference>
<reference evidence="2" key="2">
    <citation type="submission" date="2015-01" db="EMBL/GenBank/DDBJ databases">
        <title>Evolutionary Origins and Diversification of the Mycorrhizal Mutualists.</title>
        <authorList>
            <consortium name="DOE Joint Genome Institute"/>
            <consortium name="Mycorrhizal Genomics Consortium"/>
            <person name="Kohler A."/>
            <person name="Kuo A."/>
            <person name="Nagy L.G."/>
            <person name="Floudas D."/>
            <person name="Copeland A."/>
            <person name="Barry K.W."/>
            <person name="Cichocki N."/>
            <person name="Veneault-Fourrey C."/>
            <person name="LaButti K."/>
            <person name="Lindquist E.A."/>
            <person name="Lipzen A."/>
            <person name="Lundell T."/>
            <person name="Morin E."/>
            <person name="Murat C."/>
            <person name="Riley R."/>
            <person name="Ohm R."/>
            <person name="Sun H."/>
            <person name="Tunlid A."/>
            <person name="Henrissat B."/>
            <person name="Grigoriev I.V."/>
            <person name="Hibbett D.S."/>
            <person name="Martin F."/>
        </authorList>
    </citation>
    <scope>NUCLEOTIDE SEQUENCE [LARGE SCALE GENOMIC DNA]</scope>
    <source>
        <strain evidence="2">Foug A</strain>
    </source>
</reference>
<protein>
    <recommendedName>
        <fullName evidence="3">Methyltransferase-domain-containing protein</fullName>
    </recommendedName>
</protein>
<organism evidence="1 2">
    <name type="scientific">Scleroderma citrinum Foug A</name>
    <dbReference type="NCBI Taxonomy" id="1036808"/>
    <lineage>
        <taxon>Eukaryota</taxon>
        <taxon>Fungi</taxon>
        <taxon>Dikarya</taxon>
        <taxon>Basidiomycota</taxon>
        <taxon>Agaricomycotina</taxon>
        <taxon>Agaricomycetes</taxon>
        <taxon>Agaricomycetidae</taxon>
        <taxon>Boletales</taxon>
        <taxon>Sclerodermatineae</taxon>
        <taxon>Sclerodermataceae</taxon>
        <taxon>Scleroderma</taxon>
    </lineage>
</organism>
<dbReference type="STRING" id="1036808.A0A0C3ACB3"/>
<sequence>MFYYISFLRPPPAHTSLVHTEQILITPQICNDLRTEYFQDTIDIYFSWALLPDPRRQTHSMITRPAKLTSWRSANAYKEIAVPRPQSLHDGQSWQLILSVGTSRKDQLIPLCDEDVGRTPFPVMSMPVLFTSKPRKTSKQEQIIRSYLLRAPTQETPADSFNVCEQTSFDLDKKVWDSGIGLSSWLVRLSSAEQTETTPLLSELRQSLLEGKDRNIIELGAGTGIVAITLSILRSKLDTSENLGRILTTDLPSAMPLLRYNITANSSLTTKVSLDAAALDWEVEQLPDVVESTFGSGIDAIVMADVTYNTASFSALINTLSRLIKFSNSKRNGRSPLIVMGYKERDAAERTLWNMALEACINLEQVAEVNGAGGKAIEIWVGKAR</sequence>
<dbReference type="Pfam" id="PF10294">
    <property type="entry name" value="Methyltransf_16"/>
    <property type="match status" value="1"/>
</dbReference>
<dbReference type="PANTHER" id="PTHR14614:SF162">
    <property type="entry name" value="EXPRESSED PROTEIN"/>
    <property type="match status" value="1"/>
</dbReference>
<evidence type="ECO:0000313" key="2">
    <source>
        <dbReference type="Proteomes" id="UP000053989"/>
    </source>
</evidence>
<dbReference type="Gene3D" id="3.40.50.150">
    <property type="entry name" value="Vaccinia Virus protein VP39"/>
    <property type="match status" value="1"/>
</dbReference>
<evidence type="ECO:0000313" key="1">
    <source>
        <dbReference type="EMBL" id="KIM62552.1"/>
    </source>
</evidence>
<proteinExistence type="predicted"/>
<keyword evidence="2" id="KW-1185">Reference proteome</keyword>
<dbReference type="OrthoDB" id="413520at2759"/>
<dbReference type="InterPro" id="IPR029063">
    <property type="entry name" value="SAM-dependent_MTases_sf"/>
</dbReference>
<dbReference type="PANTHER" id="PTHR14614">
    <property type="entry name" value="HEPATOCELLULAR CARCINOMA-ASSOCIATED ANTIGEN"/>
    <property type="match status" value="1"/>
</dbReference>
<reference evidence="1 2" key="1">
    <citation type="submission" date="2014-04" db="EMBL/GenBank/DDBJ databases">
        <authorList>
            <consortium name="DOE Joint Genome Institute"/>
            <person name="Kuo A."/>
            <person name="Kohler A."/>
            <person name="Nagy L.G."/>
            <person name="Floudas D."/>
            <person name="Copeland A."/>
            <person name="Barry K.W."/>
            <person name="Cichocki N."/>
            <person name="Veneault-Fourrey C."/>
            <person name="LaButti K."/>
            <person name="Lindquist E.A."/>
            <person name="Lipzen A."/>
            <person name="Lundell T."/>
            <person name="Morin E."/>
            <person name="Murat C."/>
            <person name="Sun H."/>
            <person name="Tunlid A."/>
            <person name="Henrissat B."/>
            <person name="Grigoriev I.V."/>
            <person name="Hibbett D.S."/>
            <person name="Martin F."/>
            <person name="Nordberg H.P."/>
            <person name="Cantor M.N."/>
            <person name="Hua S.X."/>
        </authorList>
    </citation>
    <scope>NUCLEOTIDE SEQUENCE [LARGE SCALE GENOMIC DNA]</scope>
    <source>
        <strain evidence="1 2">Foug A</strain>
    </source>
</reference>
<dbReference type="EMBL" id="KN822041">
    <property type="protein sequence ID" value="KIM62552.1"/>
    <property type="molecule type" value="Genomic_DNA"/>
</dbReference>
<dbReference type="FunCoup" id="A0A0C3ACB3">
    <property type="interactions" value="299"/>
</dbReference>
<dbReference type="InterPro" id="IPR019410">
    <property type="entry name" value="Methyltransf_16"/>
</dbReference>
<dbReference type="AlphaFoldDB" id="A0A0C3ACB3"/>
<dbReference type="HOGENOM" id="CLU_052836_0_0_1"/>